<accession>A0A7C1NSJ9</accession>
<dbReference type="Proteomes" id="UP000885695">
    <property type="component" value="Unassembled WGS sequence"/>
</dbReference>
<proteinExistence type="predicted"/>
<organism evidence="1">
    <name type="scientific">candidate division CPR3 bacterium</name>
    <dbReference type="NCBI Taxonomy" id="2268181"/>
    <lineage>
        <taxon>Bacteria</taxon>
        <taxon>Bacteria division CPR3</taxon>
    </lineage>
</organism>
<name>A0A7C1NSJ9_UNCC3</name>
<dbReference type="AlphaFoldDB" id="A0A7C1NSJ9"/>
<evidence type="ECO:0000313" key="1">
    <source>
        <dbReference type="EMBL" id="HEB13585.1"/>
    </source>
</evidence>
<comment type="caution">
    <text evidence="1">The sequence shown here is derived from an EMBL/GenBank/DDBJ whole genome shotgun (WGS) entry which is preliminary data.</text>
</comment>
<sequence length="241" mass="28116">MMEATPFQKFKEGVIDILKVTPENTSVILQKIKSMYPEEFDDAVRCIHRNVDYGRPEWEHIVRNAQLALEKSGIIELDSETNNWKLKKCKGREVILESITDIEEPPGIPVKSEELEEFVGEPMDLGFMNRSPTTHDEVIALFVGYRNRLGFPIIGWIRPQFPEACALQRVKEPRVGYLKKYIEFEFLSSQFKEHTMNPIYKARNCHYVICWENDWDECPVPVIELKTEVLRVVRELSDRAA</sequence>
<reference evidence="1" key="1">
    <citation type="journal article" date="2020" name="mSystems">
        <title>Genome- and Community-Level Interaction Insights into Carbon Utilization and Element Cycling Functions of Hydrothermarchaeota in Hydrothermal Sediment.</title>
        <authorList>
            <person name="Zhou Z."/>
            <person name="Liu Y."/>
            <person name="Xu W."/>
            <person name="Pan J."/>
            <person name="Luo Z.H."/>
            <person name="Li M."/>
        </authorList>
    </citation>
    <scope>NUCLEOTIDE SEQUENCE [LARGE SCALE GENOMIC DNA]</scope>
    <source>
        <strain evidence="1">HyVt-369</strain>
    </source>
</reference>
<protein>
    <submittedName>
        <fullName evidence="1">Uncharacterized protein</fullName>
    </submittedName>
</protein>
<dbReference type="EMBL" id="DRHL01000071">
    <property type="protein sequence ID" value="HEB13585.1"/>
    <property type="molecule type" value="Genomic_DNA"/>
</dbReference>
<gene>
    <name evidence="1" type="ORF">ENI13_01245</name>
</gene>